<feature type="chain" id="PRO_5019116780" evidence="8">
    <location>
        <begin position="23"/>
        <end position="959"/>
    </location>
</feature>
<gene>
    <name evidence="10" type="ORF">D0Y65_048127</name>
</gene>
<accession>A0A445FRP8</accession>
<dbReference type="FunFam" id="2.40.70.10:FF:000053">
    <property type="entry name" value="Eukaryotic aspartyl protease family protein"/>
    <property type="match status" value="1"/>
</dbReference>
<evidence type="ECO:0000256" key="8">
    <source>
        <dbReference type="SAM" id="SignalP"/>
    </source>
</evidence>
<evidence type="ECO:0000256" key="3">
    <source>
        <dbReference type="ARBA" id="ARBA00022750"/>
    </source>
</evidence>
<dbReference type="InterPro" id="IPR021109">
    <property type="entry name" value="Peptidase_aspartic_dom_sf"/>
</dbReference>
<dbReference type="GO" id="GO:0006508">
    <property type="term" value="P:proteolysis"/>
    <property type="evidence" value="ECO:0007669"/>
    <property type="project" value="UniProtKB-KW"/>
</dbReference>
<proteinExistence type="inferred from homology"/>
<dbReference type="PROSITE" id="PS00141">
    <property type="entry name" value="ASP_PROTEASE"/>
    <property type="match status" value="1"/>
</dbReference>
<dbReference type="InterPro" id="IPR034161">
    <property type="entry name" value="Pepsin-like_plant"/>
</dbReference>
<dbReference type="PANTHER" id="PTHR47967:SF28">
    <property type="entry name" value="ASPARTYL PROTEASE FAMILY PROTEIN 2-LIKE"/>
    <property type="match status" value="1"/>
</dbReference>
<keyword evidence="5" id="KW-0325">Glycoprotein</keyword>
<dbReference type="PROSITE" id="PS51767">
    <property type="entry name" value="PEPTIDASE_A1"/>
    <property type="match status" value="1"/>
</dbReference>
<name>A0A445FRP8_GLYSO</name>
<dbReference type="PRINTS" id="PR00792">
    <property type="entry name" value="PEPSIN"/>
</dbReference>
<feature type="domain" description="Peptidase A1" evidence="9">
    <location>
        <begin position="195"/>
        <end position="554"/>
    </location>
</feature>
<keyword evidence="2 7" id="KW-0645">Protease</keyword>
<dbReference type="InterPro" id="IPR033121">
    <property type="entry name" value="PEPTIDASE_A1"/>
</dbReference>
<keyword evidence="3 7" id="KW-0064">Aspartyl protease</keyword>
<dbReference type="InterPro" id="IPR001969">
    <property type="entry name" value="Aspartic_peptidase_AS"/>
</dbReference>
<dbReference type="AlphaFoldDB" id="A0A445FRP8"/>
<dbReference type="Pfam" id="PF14541">
    <property type="entry name" value="TAXi_C"/>
    <property type="match status" value="1"/>
</dbReference>
<evidence type="ECO:0000259" key="9">
    <source>
        <dbReference type="PROSITE" id="PS51767"/>
    </source>
</evidence>
<evidence type="ECO:0000313" key="11">
    <source>
        <dbReference type="Proteomes" id="UP000289340"/>
    </source>
</evidence>
<reference evidence="10 11" key="1">
    <citation type="submission" date="2018-09" db="EMBL/GenBank/DDBJ databases">
        <title>A high-quality reference genome of wild soybean provides a powerful tool to mine soybean genomes.</title>
        <authorList>
            <person name="Xie M."/>
            <person name="Chung C.Y.L."/>
            <person name="Li M.-W."/>
            <person name="Wong F.-L."/>
            <person name="Chan T.-F."/>
            <person name="Lam H.-M."/>
        </authorList>
    </citation>
    <scope>NUCLEOTIDE SEQUENCE [LARGE SCALE GENOMIC DNA]</scope>
    <source>
        <strain evidence="11">cv. W05</strain>
        <tissue evidence="10">Hypocotyl of etiolated seedlings</tissue>
    </source>
</reference>
<evidence type="ECO:0000256" key="7">
    <source>
        <dbReference type="RuleBase" id="RU000454"/>
    </source>
</evidence>
<feature type="active site" evidence="6">
    <location>
        <position position="213"/>
    </location>
</feature>
<sequence>MVLRVSLILVLLVLHCSCTVQSIFGHHNHNDLNKNGSSLAAVKFPDHEHFNAVSSSTETGCSFSKSEKFEPSVATMTSNGDTDGEEGEAFVAAKQHKQSVKLNLRHHSVSKDSEPKRSVADSTVRDLKRIQTLHRRVIEKKNQNTISRLEKAPEQSKKSYKLAAAAAAPAAPPEYFSGQLVATLESGVSLGSGEYFMDVFVGTPPKHFSLILDTGSDLNWIQCVPCYACFEQNGPYYDPKDSSSFKNITCHDPRCQLVSSPDPPQPCKGETQSCPYFYWYGDSSNTTGDFALETFTVNLTTPEGKPELKIVENVMFGCGHWNRGLFHGAAGLLGLGRGPLSFATQLQSLYGHSFSYCLVDRNSNSSVSSKLIFGEDKELLSHPNLNFTSFVGGKENPVDTFYYVLIKSIMVGGEVLKIPEETWHLSAQGGGGTIIDSGTTLTYFAEPAYEIIKEAFMRKIKGFPLVETFPPLKPCYNVSGVEKMELPEFAILFADGAMWDFPVENYFIQIEPEDVVCLAILGTPRSALSIIGNYQQQNFHILQHEYRHNFLRQTTELLFDCAGIGVKDELDSLAQSPTPFKVFTMINKCSISFPSPLLESFTPLLLASAFLPSSESLCFLLSASPTAACFAWTPFSFEGRRRRKKWGRGAYGGAFRKILLVFFPELPEEGLLEDFRKKGSFESNETSSGSTGLLESFRNTSSGNFPEEGFFRKHFSKDPFFRKVSGRTTSSRIITGDPELISAFVERWHGETSTFHLPVGELTITLDDVSSLLHLSITGALHSFHALSIEETRFLLTELLEVSAEEARAETALTRGTYVRLGWVRDIYEMRCQTWRWIVAARAYLLHLCWIYEHFPSVHQCVIDDTYQETSPRASRWLTSKAHMKGITGAPYRARCDALTVTDVSWLPYTEHRGVRAFEVISSFQGQLRWGPMVVTTQPKRVVRQFGYIQSIVPPPVSA</sequence>
<dbReference type="InterPro" id="IPR019557">
    <property type="entry name" value="AminoTfrase-like_pln_mobile"/>
</dbReference>
<dbReference type="InterPro" id="IPR001461">
    <property type="entry name" value="Aspartic_peptidase_A1"/>
</dbReference>
<dbReference type="EMBL" id="QZWG01000018">
    <property type="protein sequence ID" value="RZB51577.1"/>
    <property type="molecule type" value="Genomic_DNA"/>
</dbReference>
<evidence type="ECO:0000256" key="6">
    <source>
        <dbReference type="PIRSR" id="PIRSR601461-1"/>
    </source>
</evidence>
<feature type="active site" evidence="6">
    <location>
        <position position="436"/>
    </location>
</feature>
<feature type="signal peptide" evidence="8">
    <location>
        <begin position="1"/>
        <end position="22"/>
    </location>
</feature>
<dbReference type="InterPro" id="IPR032861">
    <property type="entry name" value="TAXi_N"/>
</dbReference>
<dbReference type="CDD" id="cd05476">
    <property type="entry name" value="pepsin_A_like_plant"/>
    <property type="match status" value="1"/>
</dbReference>
<dbReference type="FunFam" id="2.40.70.10:FF:000034">
    <property type="entry name" value="Aspartyl protease family protein"/>
    <property type="match status" value="1"/>
</dbReference>
<dbReference type="Proteomes" id="UP000289340">
    <property type="component" value="Chromosome 18"/>
</dbReference>
<comment type="caution">
    <text evidence="10">The sequence shown here is derived from an EMBL/GenBank/DDBJ whole genome shotgun (WGS) entry which is preliminary data.</text>
</comment>
<dbReference type="Pfam" id="PF14543">
    <property type="entry name" value="TAXi_N"/>
    <property type="match status" value="1"/>
</dbReference>
<keyword evidence="11" id="KW-1185">Reference proteome</keyword>
<evidence type="ECO:0000256" key="5">
    <source>
        <dbReference type="ARBA" id="ARBA00023180"/>
    </source>
</evidence>
<dbReference type="GO" id="GO:0004190">
    <property type="term" value="F:aspartic-type endopeptidase activity"/>
    <property type="evidence" value="ECO:0007669"/>
    <property type="project" value="UniProtKB-KW"/>
</dbReference>
<dbReference type="Gene3D" id="2.40.70.10">
    <property type="entry name" value="Acid Proteases"/>
    <property type="match status" value="2"/>
</dbReference>
<dbReference type="Pfam" id="PF10536">
    <property type="entry name" value="PMD"/>
    <property type="match status" value="2"/>
</dbReference>
<dbReference type="InterPro" id="IPR032799">
    <property type="entry name" value="TAXi_C"/>
</dbReference>
<dbReference type="PANTHER" id="PTHR47967">
    <property type="entry name" value="OS07G0603500 PROTEIN-RELATED"/>
    <property type="match status" value="1"/>
</dbReference>
<keyword evidence="4 7" id="KW-0378">Hydrolase</keyword>
<evidence type="ECO:0000256" key="1">
    <source>
        <dbReference type="ARBA" id="ARBA00007447"/>
    </source>
</evidence>
<evidence type="ECO:0000313" key="10">
    <source>
        <dbReference type="EMBL" id="RZB51577.1"/>
    </source>
</evidence>
<dbReference type="InterPro" id="IPR051708">
    <property type="entry name" value="Plant_Aspart_Prot_A1"/>
</dbReference>
<organism evidence="10 11">
    <name type="scientific">Glycine soja</name>
    <name type="common">Wild soybean</name>
    <dbReference type="NCBI Taxonomy" id="3848"/>
    <lineage>
        <taxon>Eukaryota</taxon>
        <taxon>Viridiplantae</taxon>
        <taxon>Streptophyta</taxon>
        <taxon>Embryophyta</taxon>
        <taxon>Tracheophyta</taxon>
        <taxon>Spermatophyta</taxon>
        <taxon>Magnoliopsida</taxon>
        <taxon>eudicotyledons</taxon>
        <taxon>Gunneridae</taxon>
        <taxon>Pentapetalae</taxon>
        <taxon>rosids</taxon>
        <taxon>fabids</taxon>
        <taxon>Fabales</taxon>
        <taxon>Fabaceae</taxon>
        <taxon>Papilionoideae</taxon>
        <taxon>50 kb inversion clade</taxon>
        <taxon>NPAAA clade</taxon>
        <taxon>indigoferoid/millettioid clade</taxon>
        <taxon>Phaseoleae</taxon>
        <taxon>Glycine</taxon>
        <taxon>Glycine subgen. Soja</taxon>
    </lineage>
</organism>
<protein>
    <submittedName>
        <fullName evidence="10">Aspartic proteinase nepenthesin-2</fullName>
    </submittedName>
</protein>
<keyword evidence="8" id="KW-0732">Signal</keyword>
<evidence type="ECO:0000256" key="4">
    <source>
        <dbReference type="ARBA" id="ARBA00022801"/>
    </source>
</evidence>
<dbReference type="SUPFAM" id="SSF50630">
    <property type="entry name" value="Acid proteases"/>
    <property type="match status" value="1"/>
</dbReference>
<comment type="similarity">
    <text evidence="1 7">Belongs to the peptidase A1 family.</text>
</comment>
<evidence type="ECO:0000256" key="2">
    <source>
        <dbReference type="ARBA" id="ARBA00022670"/>
    </source>
</evidence>